<keyword evidence="3" id="KW-1185">Reference proteome</keyword>
<accession>A0A7J6TZR1</accession>
<proteinExistence type="predicted"/>
<dbReference type="Proteomes" id="UP000553632">
    <property type="component" value="Unassembled WGS sequence"/>
</dbReference>
<dbReference type="SUPFAM" id="SSF52047">
    <property type="entry name" value="RNI-like"/>
    <property type="match status" value="1"/>
</dbReference>
<evidence type="ECO:0000313" key="3">
    <source>
        <dbReference type="Proteomes" id="UP000553632"/>
    </source>
</evidence>
<evidence type="ECO:0000313" key="1">
    <source>
        <dbReference type="EMBL" id="KAF4737988.1"/>
    </source>
</evidence>
<dbReference type="AlphaFoldDB" id="A0A7J6TZR1"/>
<evidence type="ECO:0000313" key="2">
    <source>
        <dbReference type="EMBL" id="KAF4750120.1"/>
    </source>
</evidence>
<reference evidence="3 4" key="1">
    <citation type="submission" date="2020-04" db="EMBL/GenBank/DDBJ databases">
        <title>Perkinsus olseni comparative genomics.</title>
        <authorList>
            <person name="Bogema D.R."/>
        </authorList>
    </citation>
    <scope>NUCLEOTIDE SEQUENCE [LARGE SCALE GENOMIC DNA]</scope>
    <source>
        <strain evidence="1">ATCC PRA-205</strain>
        <strain evidence="2 3">ATCC PRA-207</strain>
    </source>
</reference>
<organism evidence="2 3">
    <name type="scientific">Perkinsus olseni</name>
    <name type="common">Perkinsus atlanticus</name>
    <dbReference type="NCBI Taxonomy" id="32597"/>
    <lineage>
        <taxon>Eukaryota</taxon>
        <taxon>Sar</taxon>
        <taxon>Alveolata</taxon>
        <taxon>Perkinsozoa</taxon>
        <taxon>Perkinsea</taxon>
        <taxon>Perkinsida</taxon>
        <taxon>Perkinsidae</taxon>
        <taxon>Perkinsus</taxon>
    </lineage>
</organism>
<dbReference type="Gene3D" id="3.80.10.10">
    <property type="entry name" value="Ribonuclease Inhibitor"/>
    <property type="match status" value="1"/>
</dbReference>
<dbReference type="InterPro" id="IPR032675">
    <property type="entry name" value="LRR_dom_sf"/>
</dbReference>
<gene>
    <name evidence="1" type="ORF">FOZ62_023585</name>
    <name evidence="2" type="ORF">FOZ63_026950</name>
</gene>
<protein>
    <submittedName>
        <fullName evidence="2">Uncharacterized protein</fullName>
    </submittedName>
</protein>
<name>A0A7J6TZR1_PEROL</name>
<evidence type="ECO:0000313" key="4">
    <source>
        <dbReference type="Proteomes" id="UP000574390"/>
    </source>
</evidence>
<comment type="caution">
    <text evidence="2">The sequence shown here is derived from an EMBL/GenBank/DDBJ whole genome shotgun (WGS) entry which is preliminary data.</text>
</comment>
<dbReference type="EMBL" id="JABANO010007425">
    <property type="protein sequence ID" value="KAF4750120.1"/>
    <property type="molecule type" value="Genomic_DNA"/>
</dbReference>
<dbReference type="Proteomes" id="UP000574390">
    <property type="component" value="Unassembled WGS sequence"/>
</dbReference>
<sequence length="611" mass="67445">MTREGAESSGSHLKLPWFSRIFSRASPGPECCLALLDAFTAERDTLGRRDSGPRERLVTLLNTLGEHLATSLDEYWKIKAAVSGQQGMSRPPQLREFGRVKKTLLGPLMAATNSEQARSALMEVERSLSRWEAVTDLDDLWTKLLIAKLASFVAYVAAYSSQENDEGHTPYFDPPKSTLNSIKTDEKLSTCKGRVIEVARRFLEDNPYLSAVVDTELRGSGVFLSGKPLDEAPWGSTVGDPSAVMRRSLLAEVSFFALKVASLPPVGAQHQELRARHRSLHESILWWELPRKCLEKNRIHSGIDRTPTQKGAVFAREFVFFEVEVEQHVKPFPWQTDADFHAFLDEEKARCASTRPEILQPGLGYLTASHVHASGATSLRITADIMSIPGLVEKTAQLCRDLVWLDLSGCNIGDGELAGICDSIPAGKLQVVDLSKNKLDDRCSPLLCSLTHSLLGSLRVLNLADNPGLTGITAASLAKCIDGARSSEQDTPNDVVEVACSNGSGRAKPRQLEFIDFTGCGVDEESIQEELDQALGSSGKKLPAYRRHQNDVQPPRYPSKIPVEAIKRHIQEVFQREDDASASSDKTRKRLLLLRGTAERHPMLNMREKGT</sequence>
<dbReference type="EMBL" id="JABANM010011260">
    <property type="protein sequence ID" value="KAF4737988.1"/>
    <property type="molecule type" value="Genomic_DNA"/>
</dbReference>